<comment type="function">
    <text evidence="7">This protein is involved in the repair of mismatches in DNA. It is possible that it carries out the mismatch recognition step. This protein has a weak ATPase activity.</text>
</comment>
<dbReference type="InterPro" id="IPR017261">
    <property type="entry name" value="DNA_mismatch_repair_MutS/MSH"/>
</dbReference>
<dbReference type="NCBIfam" id="TIGR01070">
    <property type="entry name" value="mutS1"/>
    <property type="match status" value="1"/>
</dbReference>
<dbReference type="InterPro" id="IPR005748">
    <property type="entry name" value="DNA_mismatch_repair_MutS"/>
</dbReference>
<protein>
    <submittedName>
        <fullName evidence="10">DNA mismatch repair protein</fullName>
    </submittedName>
</protein>
<evidence type="ECO:0000256" key="7">
    <source>
        <dbReference type="ARBA" id="ARBA00024647"/>
    </source>
</evidence>
<dbReference type="GO" id="GO:0140664">
    <property type="term" value="F:ATP-dependent DNA damage sensor activity"/>
    <property type="evidence" value="ECO:0007669"/>
    <property type="project" value="InterPro"/>
</dbReference>
<dbReference type="Gene3D" id="3.30.420.110">
    <property type="entry name" value="MutS, connector domain"/>
    <property type="match status" value="1"/>
</dbReference>
<dbReference type="SUPFAM" id="SSF52540">
    <property type="entry name" value="P-loop containing nucleoside triphosphate hydrolases"/>
    <property type="match status" value="1"/>
</dbReference>
<dbReference type="CDD" id="cd03284">
    <property type="entry name" value="ABC_MutS1"/>
    <property type="match status" value="1"/>
</dbReference>
<dbReference type="InterPro" id="IPR027417">
    <property type="entry name" value="P-loop_NTPase"/>
</dbReference>
<proteinExistence type="inferred from homology"/>
<dbReference type="FunFam" id="1.10.1420.10:FF:000001">
    <property type="entry name" value="DNA mismatch repair protein MutS"/>
    <property type="match status" value="1"/>
</dbReference>
<dbReference type="InterPro" id="IPR000432">
    <property type="entry name" value="DNA_mismatch_repair_MutS_C"/>
</dbReference>
<evidence type="ECO:0000256" key="8">
    <source>
        <dbReference type="RuleBase" id="RU003756"/>
    </source>
</evidence>
<dbReference type="Pfam" id="PF00488">
    <property type="entry name" value="MutS_V"/>
    <property type="match status" value="1"/>
</dbReference>
<dbReference type="Pfam" id="PF05192">
    <property type="entry name" value="MutS_III"/>
    <property type="match status" value="1"/>
</dbReference>
<keyword evidence="6 8" id="KW-0234">DNA repair</keyword>
<dbReference type="InterPro" id="IPR007860">
    <property type="entry name" value="DNA_mmatch_repair_MutS_con_dom"/>
</dbReference>
<evidence type="ECO:0000256" key="4">
    <source>
        <dbReference type="ARBA" id="ARBA00022840"/>
    </source>
</evidence>
<dbReference type="InterPro" id="IPR036678">
    <property type="entry name" value="MutS_con_dom_sf"/>
</dbReference>
<dbReference type="InterPro" id="IPR007696">
    <property type="entry name" value="DNA_mismatch_repair_MutS_core"/>
</dbReference>
<dbReference type="NCBIfam" id="NF003810">
    <property type="entry name" value="PRK05399.1"/>
    <property type="match status" value="1"/>
</dbReference>
<dbReference type="EMBL" id="KX897545">
    <property type="protein sequence ID" value="APP88265.1"/>
    <property type="molecule type" value="Genomic_DNA"/>
</dbReference>
<dbReference type="PANTHER" id="PTHR11361">
    <property type="entry name" value="DNA MISMATCH REPAIR PROTEIN MUTS FAMILY MEMBER"/>
    <property type="match status" value="1"/>
</dbReference>
<keyword evidence="2 8" id="KW-0547">Nucleotide-binding</keyword>
<dbReference type="SUPFAM" id="SSF48334">
    <property type="entry name" value="DNA repair protein MutS, domain III"/>
    <property type="match status" value="1"/>
</dbReference>
<dbReference type="Pfam" id="PF01624">
    <property type="entry name" value="MutS_I"/>
    <property type="match status" value="1"/>
</dbReference>
<dbReference type="Gene3D" id="3.40.50.300">
    <property type="entry name" value="P-loop containing nucleotide triphosphate hydrolases"/>
    <property type="match status" value="1"/>
</dbReference>
<evidence type="ECO:0000313" key="10">
    <source>
        <dbReference type="EMBL" id="APP88265.1"/>
    </source>
</evidence>
<dbReference type="SMART" id="SM00534">
    <property type="entry name" value="MUTSac"/>
    <property type="match status" value="1"/>
</dbReference>
<dbReference type="HAMAP" id="MF_00096">
    <property type="entry name" value="MutS"/>
    <property type="match status" value="1"/>
</dbReference>
<dbReference type="InterPro" id="IPR007861">
    <property type="entry name" value="DNA_mismatch_repair_MutS_clamp"/>
</dbReference>
<feature type="domain" description="DNA mismatch repair proteins mutS family" evidence="9">
    <location>
        <begin position="715"/>
        <end position="731"/>
    </location>
</feature>
<keyword evidence="10" id="KW-0934">Plastid</keyword>
<gene>
    <name evidence="10" type="primary">mutS</name>
    <name evidence="10" type="ORF">PCKR_482</name>
</gene>
<dbReference type="SMART" id="SM00533">
    <property type="entry name" value="MUTSd"/>
    <property type="match status" value="1"/>
</dbReference>
<dbReference type="Pfam" id="PF05188">
    <property type="entry name" value="MutS_II"/>
    <property type="match status" value="1"/>
</dbReference>
<evidence type="ECO:0000256" key="6">
    <source>
        <dbReference type="ARBA" id="ARBA00023204"/>
    </source>
</evidence>
<evidence type="ECO:0000256" key="3">
    <source>
        <dbReference type="ARBA" id="ARBA00022763"/>
    </source>
</evidence>
<evidence type="ECO:0000256" key="2">
    <source>
        <dbReference type="ARBA" id="ARBA00022741"/>
    </source>
</evidence>
<dbReference type="Pfam" id="PF05190">
    <property type="entry name" value="MutS_IV"/>
    <property type="match status" value="1"/>
</dbReference>
<dbReference type="InterPro" id="IPR016151">
    <property type="entry name" value="DNA_mismatch_repair_MutS_N"/>
</dbReference>
<dbReference type="PANTHER" id="PTHR11361:SF34">
    <property type="entry name" value="DNA MISMATCH REPAIR PROTEIN MSH1, MITOCHONDRIAL"/>
    <property type="match status" value="1"/>
</dbReference>
<geneLocation type="plastid" evidence="10"/>
<keyword evidence="4" id="KW-0067">ATP-binding</keyword>
<dbReference type="Gene3D" id="3.40.1170.10">
    <property type="entry name" value="DNA repair protein MutS, domain I"/>
    <property type="match status" value="1"/>
</dbReference>
<dbReference type="PROSITE" id="PS00486">
    <property type="entry name" value="DNA_MISMATCH_REPAIR_2"/>
    <property type="match status" value="1"/>
</dbReference>
<keyword evidence="5 8" id="KW-0238">DNA-binding</keyword>
<evidence type="ECO:0000256" key="1">
    <source>
        <dbReference type="ARBA" id="ARBA00006271"/>
    </source>
</evidence>
<keyword evidence="3 8" id="KW-0227">DNA damage</keyword>
<comment type="function">
    <text evidence="8">Component of the post-replicative DNA mismatch repair system (MMR).</text>
</comment>
<dbReference type="FunFam" id="3.40.50.300:FF:000870">
    <property type="entry name" value="MutS protein homolog 4"/>
    <property type="match status" value="1"/>
</dbReference>
<dbReference type="SUPFAM" id="SSF55271">
    <property type="entry name" value="DNA repair protein MutS, domain I"/>
    <property type="match status" value="1"/>
</dbReference>
<dbReference type="GO" id="GO:0030983">
    <property type="term" value="F:mismatched DNA binding"/>
    <property type="evidence" value="ECO:0007669"/>
    <property type="project" value="InterPro"/>
</dbReference>
<dbReference type="AlphaFoldDB" id="A0A1L5YC26"/>
<evidence type="ECO:0000259" key="9">
    <source>
        <dbReference type="PROSITE" id="PS00486"/>
    </source>
</evidence>
<comment type="similarity">
    <text evidence="1 8">Belongs to the DNA mismatch repair MutS family.</text>
</comment>
<dbReference type="GO" id="GO:0006298">
    <property type="term" value="P:mismatch repair"/>
    <property type="evidence" value="ECO:0007669"/>
    <property type="project" value="InterPro"/>
</dbReference>
<dbReference type="InterPro" id="IPR045076">
    <property type="entry name" value="MutS"/>
</dbReference>
<dbReference type="Gene3D" id="1.10.1420.10">
    <property type="match status" value="2"/>
</dbReference>
<dbReference type="InterPro" id="IPR036187">
    <property type="entry name" value="DNA_mismatch_repair_MutS_sf"/>
</dbReference>
<dbReference type="PIRSF" id="PIRSF037677">
    <property type="entry name" value="DNA_mis_repair_Msh6"/>
    <property type="match status" value="1"/>
</dbReference>
<dbReference type="GO" id="GO:0005524">
    <property type="term" value="F:ATP binding"/>
    <property type="evidence" value="ECO:0007669"/>
    <property type="project" value="UniProtKB-KW"/>
</dbReference>
<accession>A0A1L5YC26</accession>
<organism evidence="10">
    <name type="scientific">Paulinella micropora</name>
    <dbReference type="NCBI Taxonomy" id="1928728"/>
    <lineage>
        <taxon>Eukaryota</taxon>
        <taxon>Sar</taxon>
        <taxon>Rhizaria</taxon>
        <taxon>Cercozoa</taxon>
        <taxon>Imbricatea</taxon>
        <taxon>Silicofilosea</taxon>
        <taxon>Euglyphida</taxon>
        <taxon>Paulinellidae</taxon>
        <taxon>Paulinella</taxon>
    </lineage>
</organism>
<sequence length="834" mass="93838">MFNRTSLTKKSDWNHHSLVNIEDLTPSMRHYVELKRAHPNQILMYRLGDFFECFFEDAIQLSILLELTLTSKDSGKKIGRVPMAGVPHHAMERYCKELVKHGLTVALCDQMETSPSKGALLRREITRVFTPGTIIEEGMLPSRQNNWLVSVVLHEKDWGLAIADVSTGEFRVTERTGLDKLFQELAQLETAEVLWSGEEEPQWCPENLWLTHLLRTPFERPQAETTLLETFHLNSLEGLGLKDLPLALRAAGGLVYYLNTTRRMDEVVTDYPANLLLEKPNIYFSGNQLILDIQTRRNLELVRTQRSNEFQGSLLWSIDQTLTAMGGRCLRHWLEAPLMCLEEIQQRQETIGELIRKRPLRVKLRQFLKSINDLERLAGRSNAGTASPKDLVNLADSLASVPQLVILLENCSSELLLQLNHVDPLLDDLVKLIHNTLVNDPPLLITEGGLINSKIDAVLDALRNKLDEQNTWLEKQEQAERIASGNPNVKLQYHKNLGYYLSVTRSKAVSVPDHWIRRQTLTNEERFITPGIKDREAKILKMQILMKQREHELFVELRRKIGEHATSIRNVARKIATLDSLAGLAELAANRGYCCPKVVDSRILKVEQGRHPVVEQLLVNKQFIPNSIHLGNGDDLAILTGPNASGKSCFLRQIGVIQLMSQVGSWVPADSAIVGLTDRIFTRVGAVDDLSAGQSTFMVEMTETANILHHATPTSLVLLDEIGRGTATFDGLSIASAVAEYLANELKSRTIFATHYHELNHLATTTHNIKNLQVLVEETGDNLIFLYKVVDGGASRSYGIEVARLAGVPKKVIQRARQILQTIENNSKLSGTYD</sequence>
<name>A0A1L5YC26_9EUKA</name>
<dbReference type="GO" id="GO:0005829">
    <property type="term" value="C:cytosol"/>
    <property type="evidence" value="ECO:0007669"/>
    <property type="project" value="TreeGrafter"/>
</dbReference>
<dbReference type="InterPro" id="IPR007695">
    <property type="entry name" value="DNA_mismatch_repair_MutS-lik_N"/>
</dbReference>
<reference evidence="10" key="1">
    <citation type="journal article" date="2017" name="Protist">
        <title>Diversity of the Photosynthetic Paulinella Species, with the Description of Paulinella micropora sp. nov. and the Chromatophore Genome Sequence for strain KR01.</title>
        <authorList>
            <person name="Lhee D."/>
            <person name="Yang E.C."/>
            <person name="Kim J.I."/>
            <person name="Nakayama T."/>
            <person name="Zuccarello G."/>
            <person name="Andersen R.A."/>
            <person name="Yoon H.S."/>
        </authorList>
    </citation>
    <scope>NUCLEOTIDE SEQUENCE</scope>
    <source>
        <strain evidence="10">KR01</strain>
    </source>
</reference>
<evidence type="ECO:0000256" key="5">
    <source>
        <dbReference type="ARBA" id="ARBA00023125"/>
    </source>
</evidence>
<dbReference type="SUPFAM" id="SSF53150">
    <property type="entry name" value="DNA repair protein MutS, domain II"/>
    <property type="match status" value="1"/>
</dbReference>